<dbReference type="InterPro" id="IPR036179">
    <property type="entry name" value="Ig-like_dom_sf"/>
</dbReference>
<reference evidence="2" key="1">
    <citation type="submission" date="2025-08" db="UniProtKB">
        <authorList>
            <consortium name="Ensembl"/>
        </authorList>
    </citation>
    <scope>IDENTIFICATION</scope>
</reference>
<dbReference type="PANTHER" id="PTHR31635:SF196">
    <property type="entry name" value="REVERSE TRANSCRIPTASE DOMAIN-CONTAINING PROTEIN-RELATED"/>
    <property type="match status" value="1"/>
</dbReference>
<dbReference type="GeneTree" id="ENSGT01150000286925"/>
<dbReference type="InterPro" id="IPR013106">
    <property type="entry name" value="Ig_V-set"/>
</dbReference>
<dbReference type="SUPFAM" id="SSF48726">
    <property type="entry name" value="Immunoglobulin"/>
    <property type="match status" value="1"/>
</dbReference>
<evidence type="ECO:0000313" key="3">
    <source>
        <dbReference type="Proteomes" id="UP000694559"/>
    </source>
</evidence>
<name>A0A8C6VPD0_NAJNA</name>
<accession>A0A8C6VPD0</accession>
<dbReference type="Pfam" id="PF07686">
    <property type="entry name" value="V-set"/>
    <property type="match status" value="1"/>
</dbReference>
<proteinExistence type="predicted"/>
<dbReference type="InterPro" id="IPR013783">
    <property type="entry name" value="Ig-like_fold"/>
</dbReference>
<keyword evidence="3" id="KW-1185">Reference proteome</keyword>
<feature type="domain" description="Immunoglobulin V-set" evidence="1">
    <location>
        <begin position="6"/>
        <end position="85"/>
    </location>
</feature>
<evidence type="ECO:0000313" key="2">
    <source>
        <dbReference type="Ensembl" id="ENSNNAP00000008671.1"/>
    </source>
</evidence>
<reference evidence="2" key="2">
    <citation type="submission" date="2025-09" db="UniProtKB">
        <authorList>
            <consortium name="Ensembl"/>
        </authorList>
    </citation>
    <scope>IDENTIFICATION</scope>
</reference>
<dbReference type="Gene3D" id="2.60.40.10">
    <property type="entry name" value="Immunoglobulins"/>
    <property type="match status" value="1"/>
</dbReference>
<protein>
    <recommendedName>
        <fullName evidence="1">Immunoglobulin V-set domain-containing protein</fullName>
    </recommendedName>
</protein>
<dbReference type="AlphaFoldDB" id="A0A8C6VPD0"/>
<dbReference type="Proteomes" id="UP000694559">
    <property type="component" value="Unplaced"/>
</dbReference>
<evidence type="ECO:0000259" key="1">
    <source>
        <dbReference type="Pfam" id="PF07686"/>
    </source>
</evidence>
<dbReference type="PANTHER" id="PTHR31635">
    <property type="entry name" value="REVERSE TRANSCRIPTASE DOMAIN-CONTAINING PROTEIN-RELATED"/>
    <property type="match status" value="1"/>
</dbReference>
<dbReference type="OrthoDB" id="9909359at2759"/>
<organism evidence="2 3">
    <name type="scientific">Naja naja</name>
    <name type="common">Indian cobra</name>
    <dbReference type="NCBI Taxonomy" id="35670"/>
    <lineage>
        <taxon>Eukaryota</taxon>
        <taxon>Metazoa</taxon>
        <taxon>Chordata</taxon>
        <taxon>Craniata</taxon>
        <taxon>Vertebrata</taxon>
        <taxon>Euteleostomi</taxon>
        <taxon>Lepidosauria</taxon>
        <taxon>Squamata</taxon>
        <taxon>Bifurcata</taxon>
        <taxon>Unidentata</taxon>
        <taxon>Episquamata</taxon>
        <taxon>Toxicofera</taxon>
        <taxon>Serpentes</taxon>
        <taxon>Colubroidea</taxon>
        <taxon>Elapidae</taxon>
        <taxon>Elapinae</taxon>
        <taxon>Naja</taxon>
    </lineage>
</organism>
<sequence length="263" mass="31018">MERRLSVQLLCLYCSYETEFISSSYTYWYIQHPGQPLKLLLTEKDNEVQGFYATLHEGKRNGTFNLEKDVSQLKDSAVYFCGGKTKMLVKNITNNKQKKLKEIMGLQIVNKIKYLGIWMRAKTIMLWQDNYIKILKQIKKDLDNWNKMQISFLGRIATIKMNILPKVLYLFQTIPILTNNFFFTELDKMVMKFIWAGKRAKIKKKYLQNDRGRGGFGLLDWEIYYKATILVWIRDWVKLGNKRILTLEGHDLQTVALISVESD</sequence>
<dbReference type="Ensembl" id="ENSNNAT00000009090.1">
    <property type="protein sequence ID" value="ENSNNAP00000008671.1"/>
    <property type="gene ID" value="ENSNNAG00000005826.1"/>
</dbReference>